<evidence type="ECO:0000313" key="7">
    <source>
        <dbReference type="Proteomes" id="UP001181693"/>
    </source>
</evidence>
<keyword evidence="7" id="KW-1185">Reference proteome</keyword>
<dbReference type="Proteomes" id="UP001181693">
    <property type="component" value="Unassembled WGS sequence"/>
</dbReference>
<proteinExistence type="predicted"/>
<evidence type="ECO:0000259" key="5">
    <source>
        <dbReference type="Pfam" id="PF16556"/>
    </source>
</evidence>
<feature type="domain" description="IL17RA/B N-terminal" evidence="5">
    <location>
        <begin position="38"/>
        <end position="188"/>
    </location>
</feature>
<comment type="caution">
    <text evidence="6">The sequence shown here is derived from an EMBL/GenBank/DDBJ whole genome shotgun (WGS) entry which is preliminary data.</text>
</comment>
<feature type="chain" id="PRO_5043864566" description="IL17RA/B N-terminal domain-containing protein" evidence="4">
    <location>
        <begin position="24"/>
        <end position="253"/>
    </location>
</feature>
<dbReference type="Pfam" id="PF16556">
    <property type="entry name" value="IL17R_fnIII_D1"/>
    <property type="match status" value="1"/>
</dbReference>
<dbReference type="InterPro" id="IPR038683">
    <property type="entry name" value="IL17RA/B_FnIII-like_1_sf"/>
</dbReference>
<sequence>MGSTVTFFRALTGLSVLVICVGGLRVISLEEDCSQPEIQCTIGSSSCFDFSWLRSFSWTPNGPSSMEVTAGIGMNEMGQRVPVLHINWTISIDSSIQMLQGVEISVLEPSTNMNRCVQFQFNGTFPRQVNRNGQPWQFYYNNFEVSPGHLYFVTVQHLPKQEKINYKEKEFTVPRCNEANMMLTDTCCNLGLCWFPNIRTKYQGNNLTVEFTTRWDAQEYGVRVKTSDALIDEFKRVFFQVFHSNQSHHVINH</sequence>
<dbReference type="Gene3D" id="2.60.40.2160">
    <property type="entry name" value="Interleukin-17 receptor A/B, fibronectin-III-like domain 1"/>
    <property type="match status" value="1"/>
</dbReference>
<dbReference type="InterPro" id="IPR032356">
    <property type="entry name" value="IL17R_A/B_N"/>
</dbReference>
<keyword evidence="2" id="KW-0472">Membrane</keyword>
<dbReference type="GO" id="GO:0005886">
    <property type="term" value="C:plasma membrane"/>
    <property type="evidence" value="ECO:0007669"/>
    <property type="project" value="UniProtKB-SubCell"/>
</dbReference>
<dbReference type="PANTHER" id="PTHR15583:SF13">
    <property type="entry name" value="INTERLEUKIN-17 RECEPTOR A"/>
    <property type="match status" value="1"/>
</dbReference>
<evidence type="ECO:0000256" key="4">
    <source>
        <dbReference type="SAM" id="SignalP"/>
    </source>
</evidence>
<evidence type="ECO:0000313" key="6">
    <source>
        <dbReference type="EMBL" id="DBA30301.1"/>
    </source>
</evidence>
<protein>
    <recommendedName>
        <fullName evidence="5">IL17RA/B N-terminal domain-containing protein</fullName>
    </recommendedName>
</protein>
<keyword evidence="3 4" id="KW-0732">Signal</keyword>
<gene>
    <name evidence="6" type="ORF">GDO54_006306</name>
</gene>
<comment type="subcellular location">
    <subcellularLocation>
        <location evidence="1">Cell membrane</location>
        <topology evidence="1">Single-pass type I membrane protein</topology>
    </subcellularLocation>
</comment>
<organism evidence="6 7">
    <name type="scientific">Pyxicephalus adspersus</name>
    <name type="common">African bullfrog</name>
    <dbReference type="NCBI Taxonomy" id="30357"/>
    <lineage>
        <taxon>Eukaryota</taxon>
        <taxon>Metazoa</taxon>
        <taxon>Chordata</taxon>
        <taxon>Craniata</taxon>
        <taxon>Vertebrata</taxon>
        <taxon>Euteleostomi</taxon>
        <taxon>Amphibia</taxon>
        <taxon>Batrachia</taxon>
        <taxon>Anura</taxon>
        <taxon>Neobatrachia</taxon>
        <taxon>Ranoidea</taxon>
        <taxon>Pyxicephalidae</taxon>
        <taxon>Pyxicephalinae</taxon>
        <taxon>Pyxicephalus</taxon>
    </lineage>
</organism>
<evidence type="ECO:0000256" key="3">
    <source>
        <dbReference type="ARBA" id="ARBA00022729"/>
    </source>
</evidence>
<keyword evidence="2" id="KW-1003">Cell membrane</keyword>
<dbReference type="InterPro" id="IPR039465">
    <property type="entry name" value="IL-17_rcpt-like"/>
</dbReference>
<name>A0AAV3AG23_PYXAD</name>
<reference evidence="6" key="1">
    <citation type="thesis" date="2020" institute="ProQuest LLC" country="789 East Eisenhower Parkway, Ann Arbor, MI, USA">
        <title>Comparative Genomics and Chromosome Evolution.</title>
        <authorList>
            <person name="Mudd A.B."/>
        </authorList>
    </citation>
    <scope>NUCLEOTIDE SEQUENCE</scope>
    <source>
        <strain evidence="6">1538</strain>
        <tissue evidence="6">Blood</tissue>
    </source>
</reference>
<evidence type="ECO:0000256" key="1">
    <source>
        <dbReference type="ARBA" id="ARBA00004251"/>
    </source>
</evidence>
<dbReference type="EMBL" id="DYDO01000002">
    <property type="protein sequence ID" value="DBA30301.1"/>
    <property type="molecule type" value="Genomic_DNA"/>
</dbReference>
<accession>A0AAV3AG23</accession>
<evidence type="ECO:0000256" key="2">
    <source>
        <dbReference type="ARBA" id="ARBA00022475"/>
    </source>
</evidence>
<dbReference type="AlphaFoldDB" id="A0AAV3AG23"/>
<dbReference type="GO" id="GO:0030368">
    <property type="term" value="F:interleukin-17 receptor activity"/>
    <property type="evidence" value="ECO:0007669"/>
    <property type="project" value="InterPro"/>
</dbReference>
<dbReference type="PANTHER" id="PTHR15583">
    <property type="entry name" value="INTERLEUKIN-17 RECEPTOR"/>
    <property type="match status" value="1"/>
</dbReference>
<feature type="signal peptide" evidence="4">
    <location>
        <begin position="1"/>
        <end position="23"/>
    </location>
</feature>